<dbReference type="GO" id="GO:0016740">
    <property type="term" value="F:transferase activity"/>
    <property type="evidence" value="ECO:0007669"/>
    <property type="project" value="UniProtKB-KW"/>
</dbReference>
<dbReference type="OrthoDB" id="153025at2"/>
<dbReference type="AlphaFoldDB" id="Q2J696"/>
<protein>
    <submittedName>
        <fullName evidence="2">Glycosyl transferase, family 2</fullName>
    </submittedName>
</protein>
<dbReference type="KEGG" id="fra:Francci3_3846"/>
<dbReference type="InterPro" id="IPR050834">
    <property type="entry name" value="Glycosyltransf_2"/>
</dbReference>
<dbReference type="InterPro" id="IPR001173">
    <property type="entry name" value="Glyco_trans_2-like"/>
</dbReference>
<proteinExistence type="predicted"/>
<dbReference type="PANTHER" id="PTHR43685">
    <property type="entry name" value="GLYCOSYLTRANSFERASE"/>
    <property type="match status" value="1"/>
</dbReference>
<evidence type="ECO:0000259" key="1">
    <source>
        <dbReference type="Pfam" id="PF00535"/>
    </source>
</evidence>
<accession>Q2J696</accession>
<dbReference type="SUPFAM" id="SSF53448">
    <property type="entry name" value="Nucleotide-diphospho-sugar transferases"/>
    <property type="match status" value="1"/>
</dbReference>
<organism evidence="2 3">
    <name type="scientific">Frankia casuarinae (strain DSM 45818 / CECT 9043 / HFP020203 / CcI3)</name>
    <dbReference type="NCBI Taxonomy" id="106370"/>
    <lineage>
        <taxon>Bacteria</taxon>
        <taxon>Bacillati</taxon>
        <taxon>Actinomycetota</taxon>
        <taxon>Actinomycetes</taxon>
        <taxon>Frankiales</taxon>
        <taxon>Frankiaceae</taxon>
        <taxon>Frankia</taxon>
    </lineage>
</organism>
<dbReference type="CAZy" id="GT2">
    <property type="family name" value="Glycosyltransferase Family 2"/>
</dbReference>
<sequence length="311" mass="34528">MHSTTEPTVSAIVCAYTLERWELLNRAIDSLLAQKYRPIEIILCIDHNEELFQMAAKRFSDRDADVRVVVVENRYPGRLGSARNTAAEIAAGEILAFLDDDARADPSWLAEIVAVFGRRDVVAVGGAPLPDFAVPRPRWFPGEFDWVFGCSYEGLPKTLAPTRRLIGAAMSVRRSALAEINGFHSDNHDDMDMCHRLADRWPHLKVMYQPAAVVHHHVPKERLTWRYFWKRCYTVNKGKVAAFRGMGSAASMAAERRFVAQTLSGGLARELRAVRAGELSGALRSATMLAGVAAAGSGYLVGTFHQYRAGR</sequence>
<dbReference type="EMBL" id="CP000249">
    <property type="protein sequence ID" value="ABD13196.1"/>
    <property type="molecule type" value="Genomic_DNA"/>
</dbReference>
<feature type="domain" description="Glycosyltransferase 2-like" evidence="1">
    <location>
        <begin position="10"/>
        <end position="179"/>
    </location>
</feature>
<dbReference type="PhylomeDB" id="Q2J696"/>
<dbReference type="PANTHER" id="PTHR43685:SF2">
    <property type="entry name" value="GLYCOSYLTRANSFERASE 2-LIKE DOMAIN-CONTAINING PROTEIN"/>
    <property type="match status" value="1"/>
</dbReference>
<evidence type="ECO:0000313" key="3">
    <source>
        <dbReference type="Proteomes" id="UP000001937"/>
    </source>
</evidence>
<gene>
    <name evidence="2" type="ordered locus">Francci3_3846</name>
</gene>
<reference evidence="2 3" key="1">
    <citation type="journal article" date="2007" name="Genome Res.">
        <title>Genome characteristics of facultatively symbiotic Frankia sp. strains reflect host range and host plant biogeography.</title>
        <authorList>
            <person name="Normand P."/>
            <person name="Lapierre P."/>
            <person name="Tisa L.S."/>
            <person name="Gogarten J.P."/>
            <person name="Alloisio N."/>
            <person name="Bagnarol E."/>
            <person name="Bassi C.A."/>
            <person name="Berry A.M."/>
            <person name="Bickhart D.M."/>
            <person name="Choisne N."/>
            <person name="Couloux A."/>
            <person name="Cournoyer B."/>
            <person name="Cruveiller S."/>
            <person name="Daubin V."/>
            <person name="Demange N."/>
            <person name="Francino M.P."/>
            <person name="Goltsman E."/>
            <person name="Huang Y."/>
            <person name="Kopp O.R."/>
            <person name="Labarre L."/>
            <person name="Lapidus A."/>
            <person name="Lavire C."/>
            <person name="Marechal J."/>
            <person name="Martinez M."/>
            <person name="Mastronunzio J.E."/>
            <person name="Mullin B.C."/>
            <person name="Niemann J."/>
            <person name="Pujic P."/>
            <person name="Rawnsley T."/>
            <person name="Rouy Z."/>
            <person name="Schenowitz C."/>
            <person name="Sellstedt A."/>
            <person name="Tavares F."/>
            <person name="Tomkins J.P."/>
            <person name="Vallenet D."/>
            <person name="Valverde C."/>
            <person name="Wall L.G."/>
            <person name="Wang Y."/>
            <person name="Medigue C."/>
            <person name="Benson D.R."/>
        </authorList>
    </citation>
    <scope>NUCLEOTIDE SEQUENCE [LARGE SCALE GENOMIC DNA]</scope>
    <source>
        <strain evidence="3">DSM 45818 / CECT 9043 / CcI3</strain>
    </source>
</reference>
<name>Q2J696_FRACC</name>
<dbReference type="eggNOG" id="COG1215">
    <property type="taxonomic scope" value="Bacteria"/>
</dbReference>
<keyword evidence="2" id="KW-0808">Transferase</keyword>
<dbReference type="Gene3D" id="3.90.550.10">
    <property type="entry name" value="Spore Coat Polysaccharide Biosynthesis Protein SpsA, Chain A"/>
    <property type="match status" value="1"/>
</dbReference>
<dbReference type="STRING" id="106370.Francci3_3846"/>
<dbReference type="Proteomes" id="UP000001937">
    <property type="component" value="Chromosome"/>
</dbReference>
<keyword evidence="3" id="KW-1185">Reference proteome</keyword>
<dbReference type="Pfam" id="PF00535">
    <property type="entry name" value="Glycos_transf_2"/>
    <property type="match status" value="1"/>
</dbReference>
<dbReference type="InterPro" id="IPR029044">
    <property type="entry name" value="Nucleotide-diphossugar_trans"/>
</dbReference>
<dbReference type="HOGENOM" id="CLU_025996_19_2_11"/>
<evidence type="ECO:0000313" key="2">
    <source>
        <dbReference type="EMBL" id="ABD13196.1"/>
    </source>
</evidence>